<keyword evidence="14" id="KW-1185">Reference proteome</keyword>
<comment type="catalytic activity">
    <reaction evidence="1 10">
        <text>ATP-independent breakage of single-stranded DNA, followed by passage and rejoining.</text>
        <dbReference type="EC" id="5.6.2.1"/>
    </reaction>
</comment>
<keyword evidence="6" id="KW-0460">Magnesium</keyword>
<dbReference type="Gene3D" id="1.10.290.10">
    <property type="entry name" value="Topoisomerase I, domain 4"/>
    <property type="match status" value="1"/>
</dbReference>
<dbReference type="PRINTS" id="PR00417">
    <property type="entry name" value="PRTPISMRASEI"/>
</dbReference>
<feature type="site" description="Interaction with DNA" evidence="10">
    <location>
        <position position="158"/>
    </location>
</feature>
<keyword evidence="5" id="KW-0862">Zinc</keyword>
<dbReference type="Proteomes" id="UP000018951">
    <property type="component" value="Unassembled WGS sequence"/>
</dbReference>
<reference evidence="13 14" key="1">
    <citation type="journal article" date="2013" name="PLoS ONE">
        <title>Bacterial endosymbiosis in a chordate host: long-term co-evolution and conservation of secondary metabolism.</title>
        <authorList>
            <person name="Kwan J.C."/>
            <person name="Schmidt E.W."/>
        </authorList>
    </citation>
    <scope>NUCLEOTIDE SEQUENCE [LARGE SCALE GENOMIC DNA]</scope>
    <source>
        <strain evidence="14">L6</strain>
    </source>
</reference>
<dbReference type="InterPro" id="IPR003601">
    <property type="entry name" value="Topo_IA_2"/>
</dbReference>
<evidence type="ECO:0000256" key="10">
    <source>
        <dbReference type="HAMAP-Rule" id="MF_00952"/>
    </source>
</evidence>
<dbReference type="Gene3D" id="3.40.50.140">
    <property type="match status" value="1"/>
</dbReference>
<dbReference type="InterPro" id="IPR013824">
    <property type="entry name" value="Topo_IA_cen_sub1"/>
</dbReference>
<comment type="function">
    <text evidence="10">Releases the supercoiling and torsional tension of DNA, which is introduced during the DNA replication and transcription, by transiently cleaving and rejoining one strand of the DNA duplex. Introduces a single-strand break via transesterification at a target site in duplex DNA. The scissile phosphodiester is attacked by the catalytic tyrosine of the enzyme, resulting in the formation of a DNA-(5'-phosphotyrosyl)-enzyme intermediate and the expulsion of a 3'-OH DNA strand. The free DNA strand then undergoes passage around the unbroken strand, thus removing DNA supercoils. Finally, in the religation step, the DNA 3'-OH attacks the covalent intermediate to expel the active-site tyrosine and restore the DNA phosphodiester backbone.</text>
</comment>
<evidence type="ECO:0000313" key="14">
    <source>
        <dbReference type="Proteomes" id="UP000018951"/>
    </source>
</evidence>
<evidence type="ECO:0000259" key="11">
    <source>
        <dbReference type="PROSITE" id="PS50880"/>
    </source>
</evidence>
<dbReference type="EMBL" id="AXCJ01000003">
    <property type="protein sequence ID" value="ETO91531.1"/>
    <property type="molecule type" value="Genomic_DNA"/>
</dbReference>
<protein>
    <recommendedName>
        <fullName evidence="10">DNA topoisomerase 1</fullName>
        <ecNumber evidence="10">5.6.2.1</ecNumber>
    </recommendedName>
    <alternativeName>
        <fullName evidence="10">DNA topoisomerase I</fullName>
    </alternativeName>
</protein>
<dbReference type="InterPro" id="IPR013498">
    <property type="entry name" value="Topo_IA_Znf"/>
</dbReference>
<dbReference type="SUPFAM" id="SSF56712">
    <property type="entry name" value="Prokaryotic type I DNA topoisomerase"/>
    <property type="match status" value="1"/>
</dbReference>
<comment type="caution">
    <text evidence="13">The sequence shown here is derived from an EMBL/GenBank/DDBJ whole genome shotgun (WGS) entry which is preliminary data.</text>
</comment>
<evidence type="ECO:0000313" key="13">
    <source>
        <dbReference type="EMBL" id="ETO91531.1"/>
    </source>
</evidence>
<dbReference type="NCBIfam" id="TIGR01051">
    <property type="entry name" value="topA_bact"/>
    <property type="match status" value="1"/>
</dbReference>
<keyword evidence="3" id="KW-0479">Metal-binding</keyword>
<evidence type="ECO:0000256" key="4">
    <source>
        <dbReference type="ARBA" id="ARBA00022771"/>
    </source>
</evidence>
<evidence type="ECO:0000256" key="1">
    <source>
        <dbReference type="ARBA" id="ARBA00000213"/>
    </source>
</evidence>
<proteinExistence type="inferred from homology"/>
<dbReference type="STRING" id="1401685.P857_184"/>
<dbReference type="GO" id="GO:0003677">
    <property type="term" value="F:DNA binding"/>
    <property type="evidence" value="ECO:0007669"/>
    <property type="project" value="UniProtKB-KW"/>
</dbReference>
<dbReference type="InterPro" id="IPR023405">
    <property type="entry name" value="Topo_IA_core_domain"/>
</dbReference>
<evidence type="ECO:0000256" key="5">
    <source>
        <dbReference type="ARBA" id="ARBA00022833"/>
    </source>
</evidence>
<keyword evidence="9 10" id="KW-0413">Isomerase</keyword>
<dbReference type="GO" id="GO:0008270">
    <property type="term" value="F:zinc ion binding"/>
    <property type="evidence" value="ECO:0007669"/>
    <property type="project" value="UniProtKB-KW"/>
</dbReference>
<dbReference type="GO" id="GO:0005694">
    <property type="term" value="C:chromosome"/>
    <property type="evidence" value="ECO:0007669"/>
    <property type="project" value="InterPro"/>
</dbReference>
<dbReference type="Pfam" id="PF01751">
    <property type="entry name" value="Toprim"/>
    <property type="match status" value="1"/>
</dbReference>
<name>W2UZE4_9RICK</name>
<evidence type="ECO:0000256" key="7">
    <source>
        <dbReference type="ARBA" id="ARBA00023029"/>
    </source>
</evidence>
<dbReference type="PANTHER" id="PTHR42785:SF1">
    <property type="entry name" value="DNA TOPOISOMERASE"/>
    <property type="match status" value="1"/>
</dbReference>
<feature type="domain" description="Topo IA-type catalytic" evidence="12">
    <location>
        <begin position="132"/>
        <end position="563"/>
    </location>
</feature>
<dbReference type="SMART" id="SM00493">
    <property type="entry name" value="TOPRIM"/>
    <property type="match status" value="1"/>
</dbReference>
<feature type="site" description="Interaction with DNA" evidence="10">
    <location>
        <position position="494"/>
    </location>
</feature>
<comment type="subunit">
    <text evidence="10">Monomer.</text>
</comment>
<feature type="site" description="Interaction with DNA" evidence="10">
    <location>
        <position position="142"/>
    </location>
</feature>
<feature type="region of interest" description="Interaction with DNA" evidence="10">
    <location>
        <begin position="166"/>
        <end position="171"/>
    </location>
</feature>
<dbReference type="Pfam" id="PF01396">
    <property type="entry name" value="Zn_ribbon_Top1"/>
    <property type="match status" value="1"/>
</dbReference>
<dbReference type="InterPro" id="IPR028612">
    <property type="entry name" value="Topoisom_1_IA"/>
</dbReference>
<dbReference type="SMART" id="SM00437">
    <property type="entry name" value="TOP1Ac"/>
    <property type="match status" value="1"/>
</dbReference>
<organism evidence="13 14">
    <name type="scientific">Candidatus Xenolissoclinum pacificiensis L6</name>
    <dbReference type="NCBI Taxonomy" id="1401685"/>
    <lineage>
        <taxon>Bacteria</taxon>
        <taxon>Pseudomonadati</taxon>
        <taxon>Pseudomonadota</taxon>
        <taxon>Alphaproteobacteria</taxon>
        <taxon>Rickettsiales</taxon>
        <taxon>Anaplasmataceae</taxon>
        <taxon>Candidatus Xenolissoclinum</taxon>
    </lineage>
</organism>
<dbReference type="SMART" id="SM00436">
    <property type="entry name" value="TOP1Bc"/>
    <property type="match status" value="1"/>
</dbReference>
<comment type="caution">
    <text evidence="10">Lacks conserved residue(s) required for the propagation of feature annotation.</text>
</comment>
<feature type="site" description="Interaction with DNA" evidence="10">
    <location>
        <position position="146"/>
    </location>
</feature>
<feature type="site" description="Interaction with DNA" evidence="10">
    <location>
        <position position="32"/>
    </location>
</feature>
<dbReference type="CDD" id="cd00186">
    <property type="entry name" value="TOP1Ac"/>
    <property type="match status" value="1"/>
</dbReference>
<sequence length="758" mass="86172">MKNLVIVESPAKAKTIGKYLGSEYQILASYGHLRGLPSKKGAVDPSNDFATQYELTEHSDKHIKNLVTALKKSDTLFLATDPDREGEAIAWHLIEAFKEKNILSSKKVVRVSFNALTKKLILESFKKPRNIDLFLVNAQRARQCLDYLVGFNISPLLWKKFFCLRSAGRVQSVALRLICEREIEIEVFQSQEYWTIEAQFNMFGHIIFKLHTYNYETLEKLSINNETTVENMVEDLKKHIYSVSAINKKELKRSPPPPFITSTLQQDAYNKLGFTVKKTMIEAQKMYEGVTIDNESIALITYIRTDGVFIVGDVVKEIRNLIKENYGKEYLSPKVIEYKSKAKNAQEAHEAIRPTNIGLIPEMIKSKVSSEVYRLYKLIWNRTIASQMSQVVFEVLSFKVASTLGAEFVTSKSHIVFDGFYRVLGIDEPDIDNTKVSDNIQINAKCLLNKISGVQHFTQPPAGYTEAKLIYNMEKLGIGRPSTYSGIINVLKERGYIKTVNKKLAPESKGRLLTAFLLKYFQKYIEYDFTANLENQLDKVANGEYEWKTLLSDFWQPFIHNISSVTDVTNTVILRSLDTKIISNQFPDQEVLCTKCKEGHMVLGVSKFGVFFGCSRYPDCKHIIGVDSLTDEYPQSLGMHTEKNTEILLNKGPYGLYIQCGNKSSALSARINVKNLNIQQLSSLVDLPRTLEIPDNDGSISKVKIGISKYGVYIQHNKSFYSWPITEYDGIVSAETVKPVLQKQIKKAKATKKQKKQK</sequence>
<comment type="similarity">
    <text evidence="2 10">Belongs to the type IA topoisomerase family.</text>
</comment>
<dbReference type="PATRIC" id="fig|1401685.3.peg.441"/>
<dbReference type="InterPro" id="IPR013825">
    <property type="entry name" value="Topo_IA_cen_sub2"/>
</dbReference>
<dbReference type="InterPro" id="IPR013826">
    <property type="entry name" value="Topo_IA_cen_sub3"/>
</dbReference>
<dbReference type="InterPro" id="IPR013497">
    <property type="entry name" value="Topo_IA_cen"/>
</dbReference>
<dbReference type="InterPro" id="IPR000380">
    <property type="entry name" value="Topo_IA"/>
</dbReference>
<dbReference type="Gene3D" id="3.30.65.10">
    <property type="entry name" value="Bacterial Topoisomerase I, domain 1"/>
    <property type="match status" value="1"/>
</dbReference>
<keyword evidence="4" id="KW-0863">Zinc-finger</keyword>
<keyword evidence="8 10" id="KW-0238">DNA-binding</keyword>
<keyword evidence="7 10" id="KW-0799">Topoisomerase</keyword>
<gene>
    <name evidence="10 13" type="primary">topA</name>
    <name evidence="13" type="ORF">P857_184</name>
</gene>
<dbReference type="PROSITE" id="PS50880">
    <property type="entry name" value="TOPRIM"/>
    <property type="match status" value="1"/>
</dbReference>
<dbReference type="HAMAP" id="MF_00952">
    <property type="entry name" value="Topoisom_1_prok"/>
    <property type="match status" value="1"/>
</dbReference>
<evidence type="ECO:0000256" key="2">
    <source>
        <dbReference type="ARBA" id="ARBA00009446"/>
    </source>
</evidence>
<evidence type="ECO:0000256" key="3">
    <source>
        <dbReference type="ARBA" id="ARBA00022723"/>
    </source>
</evidence>
<dbReference type="InterPro" id="IPR006171">
    <property type="entry name" value="TOPRIM_dom"/>
</dbReference>
<evidence type="ECO:0000256" key="9">
    <source>
        <dbReference type="ARBA" id="ARBA00023235"/>
    </source>
</evidence>
<dbReference type="InterPro" id="IPR034149">
    <property type="entry name" value="TOPRIM_TopoI"/>
</dbReference>
<evidence type="ECO:0000256" key="6">
    <source>
        <dbReference type="ARBA" id="ARBA00022842"/>
    </source>
</evidence>
<dbReference type="EC" id="5.6.2.1" evidence="10"/>
<evidence type="ECO:0000259" key="12">
    <source>
        <dbReference type="PROSITE" id="PS52039"/>
    </source>
</evidence>
<dbReference type="GO" id="GO:0006265">
    <property type="term" value="P:DNA topological change"/>
    <property type="evidence" value="ECO:0007669"/>
    <property type="project" value="UniProtKB-UniRule"/>
</dbReference>
<dbReference type="Gene3D" id="2.70.20.10">
    <property type="entry name" value="Topoisomerase I, domain 3"/>
    <property type="match status" value="1"/>
</dbReference>
<dbReference type="Pfam" id="PF01131">
    <property type="entry name" value="Topoisom_bac"/>
    <property type="match status" value="1"/>
</dbReference>
<dbReference type="PROSITE" id="PS52039">
    <property type="entry name" value="TOPO_IA_2"/>
    <property type="match status" value="1"/>
</dbReference>
<dbReference type="PANTHER" id="PTHR42785">
    <property type="entry name" value="DNA TOPOISOMERASE, TYPE IA, CORE"/>
    <property type="match status" value="1"/>
</dbReference>
<feature type="active site" description="O-(5'-phospho-DNA)-tyrosine intermediate" evidence="10">
    <location>
        <position position="302"/>
    </location>
</feature>
<feature type="domain" description="Toprim" evidence="11">
    <location>
        <begin position="2"/>
        <end position="112"/>
    </location>
</feature>
<dbReference type="InterPro" id="IPR005733">
    <property type="entry name" value="TopoI_bac-type"/>
</dbReference>
<dbReference type="InterPro" id="IPR003602">
    <property type="entry name" value="Topo_IA_DNA-bd_dom"/>
</dbReference>
<dbReference type="Gene3D" id="1.10.460.10">
    <property type="entry name" value="Topoisomerase I, domain 2"/>
    <property type="match status" value="1"/>
</dbReference>
<dbReference type="AlphaFoldDB" id="W2UZE4"/>
<dbReference type="CDD" id="cd03363">
    <property type="entry name" value="TOPRIM_TopoIA_TopoI"/>
    <property type="match status" value="1"/>
</dbReference>
<feature type="site" description="Interaction with DNA" evidence="10">
    <location>
        <position position="304"/>
    </location>
</feature>
<dbReference type="SUPFAM" id="SSF57783">
    <property type="entry name" value="Zinc beta-ribbon"/>
    <property type="match status" value="1"/>
</dbReference>
<accession>W2UZE4</accession>
<dbReference type="GO" id="GO:0003917">
    <property type="term" value="F:DNA topoisomerase type I (single strand cut, ATP-independent) activity"/>
    <property type="evidence" value="ECO:0007669"/>
    <property type="project" value="UniProtKB-UniRule"/>
</dbReference>
<evidence type="ECO:0000256" key="8">
    <source>
        <dbReference type="ARBA" id="ARBA00023125"/>
    </source>
</evidence>